<organism evidence="1 2">
    <name type="scientific">Luteimicrobium xylanilyticum</name>
    <dbReference type="NCBI Taxonomy" id="1133546"/>
    <lineage>
        <taxon>Bacteria</taxon>
        <taxon>Bacillati</taxon>
        <taxon>Actinomycetota</taxon>
        <taxon>Actinomycetes</taxon>
        <taxon>Micrococcales</taxon>
        <taxon>Luteimicrobium</taxon>
    </lineage>
</organism>
<proteinExistence type="predicted"/>
<dbReference type="AlphaFoldDB" id="A0A5P9Q6A9"/>
<keyword evidence="2" id="KW-1185">Reference proteome</keyword>
<evidence type="ECO:0000313" key="2">
    <source>
        <dbReference type="Proteomes" id="UP000326702"/>
    </source>
</evidence>
<dbReference type="InterPro" id="IPR037914">
    <property type="entry name" value="SpoVT-AbrB_sf"/>
</dbReference>
<dbReference type="RefSeq" id="WP_036954629.1">
    <property type="nucleotide sequence ID" value="NZ_BAABIH010000013.1"/>
</dbReference>
<accession>A0A5P9Q6A9</accession>
<dbReference type="InterPro" id="IPR047976">
    <property type="entry name" value="Anti_VapB2-like"/>
</dbReference>
<sequence>MVTTTVFHSNRTQAVRLPKDVALPDDVREVEIVAVGDARVIVPARRRWEFWFAHGLEVSTDFMSHRDQPEAQERAW</sequence>
<dbReference type="InterPro" id="IPR051734">
    <property type="entry name" value="VapB_TA_antitoxins"/>
</dbReference>
<dbReference type="KEGG" id="lxl:KDY119_00429"/>
<dbReference type="PANTHER" id="PTHR37550:SF3">
    <property type="entry name" value="ANTITOXIN VAPB1"/>
    <property type="match status" value="1"/>
</dbReference>
<evidence type="ECO:0000313" key="1">
    <source>
        <dbReference type="EMBL" id="QFU96937.1"/>
    </source>
</evidence>
<dbReference type="PANTHER" id="PTHR37550">
    <property type="entry name" value="ANTITOXIN VAPB1"/>
    <property type="match status" value="1"/>
</dbReference>
<protein>
    <submittedName>
        <fullName evidence="1">Antitoxin VapB2</fullName>
    </submittedName>
</protein>
<dbReference type="Proteomes" id="UP000326702">
    <property type="component" value="Chromosome"/>
</dbReference>
<gene>
    <name evidence="1" type="ORF">KDY119_00429</name>
</gene>
<dbReference type="Gene3D" id="2.10.260.10">
    <property type="match status" value="1"/>
</dbReference>
<name>A0A5P9Q6A9_9MICO</name>
<dbReference type="EMBL" id="CP045529">
    <property type="protein sequence ID" value="QFU96937.1"/>
    <property type="molecule type" value="Genomic_DNA"/>
</dbReference>
<dbReference type="NCBIfam" id="NF040493">
    <property type="entry name" value="TA_anti_VapB"/>
    <property type="match status" value="1"/>
</dbReference>
<dbReference type="SUPFAM" id="SSF89447">
    <property type="entry name" value="AbrB/MazE/MraZ-like"/>
    <property type="match status" value="1"/>
</dbReference>
<reference evidence="1 2" key="1">
    <citation type="submission" date="2019-10" db="EMBL/GenBank/DDBJ databases">
        <title>Genome sequence of Luteimicrobium xylanilyticum HY-24.</title>
        <authorList>
            <person name="Kim D.Y."/>
            <person name="Park H.-Y."/>
        </authorList>
    </citation>
    <scope>NUCLEOTIDE SEQUENCE [LARGE SCALE GENOMIC DNA]</scope>
    <source>
        <strain evidence="1 2">HY-24</strain>
    </source>
</reference>